<evidence type="ECO:0000256" key="1">
    <source>
        <dbReference type="ARBA" id="ARBA00004651"/>
    </source>
</evidence>
<dbReference type="Gene3D" id="1.10.3720.10">
    <property type="entry name" value="MetI-like"/>
    <property type="match status" value="1"/>
</dbReference>
<dbReference type="PANTHER" id="PTHR32243:SF24">
    <property type="entry name" value="DIACETYLCHITOBIOSE UPTAKE SYSTEM PERMEASE PROTEIN NGCG"/>
    <property type="match status" value="1"/>
</dbReference>
<dbReference type="AlphaFoldDB" id="E0NJI9"/>
<feature type="transmembrane region" description="Helical" evidence="7">
    <location>
        <begin position="7"/>
        <end position="33"/>
    </location>
</feature>
<dbReference type="InterPro" id="IPR035906">
    <property type="entry name" value="MetI-like_sf"/>
</dbReference>
<dbReference type="Pfam" id="PF00528">
    <property type="entry name" value="BPD_transp_1"/>
    <property type="match status" value="1"/>
</dbReference>
<feature type="transmembrane region" description="Helical" evidence="7">
    <location>
        <begin position="186"/>
        <end position="208"/>
    </location>
</feature>
<dbReference type="PROSITE" id="PS50928">
    <property type="entry name" value="ABC_TM1"/>
    <property type="match status" value="1"/>
</dbReference>
<dbReference type="InterPro" id="IPR050901">
    <property type="entry name" value="BP-dep_ABC_trans_perm"/>
</dbReference>
<dbReference type="GO" id="GO:0055085">
    <property type="term" value="P:transmembrane transport"/>
    <property type="evidence" value="ECO:0007669"/>
    <property type="project" value="InterPro"/>
</dbReference>
<evidence type="ECO:0000256" key="6">
    <source>
        <dbReference type="ARBA" id="ARBA00023136"/>
    </source>
</evidence>
<protein>
    <submittedName>
        <fullName evidence="9">ABC transporter, permease protein</fullName>
    </submittedName>
</protein>
<keyword evidence="6 7" id="KW-0472">Membrane</keyword>
<evidence type="ECO:0000256" key="4">
    <source>
        <dbReference type="ARBA" id="ARBA00022692"/>
    </source>
</evidence>
<sequence length="280" mass="31690">MKRKNINILYTLGVIFLIIYCLFPIIWCFIISITPESEMLVKTTKLLPQSLVFGSYRKLLTISGRESQIIIRGMKNALKISMVTILIGIPITFVSGYVITRYDFKFKKIFLNILFLTIIIPVFTTIIPIYNIFRKLNLLDSMAATSIIYISSFLPMNTFIVINYLKDIPEEIFEACYVDGFSEKDIFFKVVLPLSRPIIVTISLIFFLSSFKQYIIPTILLSSTGHKVITQVMSEFITKDTINYGLIAAGGILSIIPPAIIASIFRKYLVNGLTSGSVKS</sequence>
<keyword evidence="2 7" id="KW-0813">Transport</keyword>
<evidence type="ECO:0000256" key="3">
    <source>
        <dbReference type="ARBA" id="ARBA00022475"/>
    </source>
</evidence>
<dbReference type="RefSeq" id="WP_008901164.1">
    <property type="nucleotide sequence ID" value="NZ_GL397071.1"/>
</dbReference>
<name>E0NJI9_9FIRM</name>
<dbReference type="CDD" id="cd06261">
    <property type="entry name" value="TM_PBP2"/>
    <property type="match status" value="1"/>
</dbReference>
<feature type="transmembrane region" description="Helical" evidence="7">
    <location>
        <begin position="242"/>
        <end position="265"/>
    </location>
</feature>
<dbReference type="GO" id="GO:0005886">
    <property type="term" value="C:plasma membrane"/>
    <property type="evidence" value="ECO:0007669"/>
    <property type="project" value="UniProtKB-SubCell"/>
</dbReference>
<evidence type="ECO:0000313" key="10">
    <source>
        <dbReference type="Proteomes" id="UP000003280"/>
    </source>
</evidence>
<dbReference type="eggNOG" id="COG0395">
    <property type="taxonomic scope" value="Bacteria"/>
</dbReference>
<evidence type="ECO:0000313" key="9">
    <source>
        <dbReference type="EMBL" id="EFM26009.1"/>
    </source>
</evidence>
<keyword evidence="4 7" id="KW-0812">Transmembrane</keyword>
<dbReference type="PANTHER" id="PTHR32243">
    <property type="entry name" value="MALTOSE TRANSPORT SYSTEM PERMEASE-RELATED"/>
    <property type="match status" value="1"/>
</dbReference>
<feature type="transmembrane region" description="Helical" evidence="7">
    <location>
        <begin position="109"/>
        <end position="130"/>
    </location>
</feature>
<dbReference type="STRING" id="862517.HMPREF9225_0328"/>
<reference evidence="9 10" key="1">
    <citation type="submission" date="2010-07" db="EMBL/GenBank/DDBJ databases">
        <authorList>
            <person name="Muzny D."/>
            <person name="Qin X."/>
            <person name="Deng J."/>
            <person name="Jiang H."/>
            <person name="Liu Y."/>
            <person name="Qu J."/>
            <person name="Song X.-Z."/>
            <person name="Zhang L."/>
            <person name="Thornton R."/>
            <person name="Coyle M."/>
            <person name="Francisco L."/>
            <person name="Jackson L."/>
            <person name="Javaid M."/>
            <person name="Korchina V."/>
            <person name="Kovar C."/>
            <person name="Mata R."/>
            <person name="Mathew T."/>
            <person name="Ngo R."/>
            <person name="Nguyen L."/>
            <person name="Nguyen N."/>
            <person name="Okwuonu G."/>
            <person name="Ongeri F."/>
            <person name="Pham C."/>
            <person name="Simmons D."/>
            <person name="Wilczek-Boney K."/>
            <person name="Hale W."/>
            <person name="Jakkamsetti A."/>
            <person name="Pham P."/>
            <person name="Ruth R."/>
            <person name="San Lucas F."/>
            <person name="Warren J."/>
            <person name="Zhang J."/>
            <person name="Zhao Z."/>
            <person name="Zhou C."/>
            <person name="Zhu D."/>
            <person name="Lee S."/>
            <person name="Bess C."/>
            <person name="Blankenburg K."/>
            <person name="Forbes L."/>
            <person name="Fu Q."/>
            <person name="Gubbala S."/>
            <person name="Hirani K."/>
            <person name="Jayaseelan J.C."/>
            <person name="Lara F."/>
            <person name="Munidasa M."/>
            <person name="Palculict T."/>
            <person name="Patil S."/>
            <person name="Pu L.-L."/>
            <person name="Saada N."/>
            <person name="Tang L."/>
            <person name="Weissenberger G."/>
            <person name="Zhu Y."/>
            <person name="Hemphill L."/>
            <person name="Shang Y."/>
            <person name="Youmans B."/>
            <person name="Ayvaz T."/>
            <person name="Ross M."/>
            <person name="Santibanez J."/>
            <person name="Aqrawi P."/>
            <person name="Gross S."/>
            <person name="Joshi V."/>
            <person name="Fowler G."/>
            <person name="Nazareth L."/>
            <person name="Reid J."/>
            <person name="Worley K."/>
            <person name="Petrosino J."/>
            <person name="Highlander S."/>
            <person name="Gibbs R."/>
        </authorList>
    </citation>
    <scope>NUCLEOTIDE SEQUENCE [LARGE SCALE GENOMIC DNA]</scope>
    <source>
        <strain evidence="9 10">ATCC BAA-1640</strain>
    </source>
</reference>
<organism evidence="9 10">
    <name type="scientific">Peptoniphilus duerdenii ATCC BAA-1640</name>
    <dbReference type="NCBI Taxonomy" id="862517"/>
    <lineage>
        <taxon>Bacteria</taxon>
        <taxon>Bacillati</taxon>
        <taxon>Bacillota</taxon>
        <taxon>Tissierellia</taxon>
        <taxon>Tissierellales</taxon>
        <taxon>Peptoniphilaceae</taxon>
        <taxon>Peptoniphilus</taxon>
    </lineage>
</organism>
<dbReference type="EMBL" id="AEEH01000018">
    <property type="protein sequence ID" value="EFM26009.1"/>
    <property type="molecule type" value="Genomic_DNA"/>
</dbReference>
<keyword evidence="5 7" id="KW-1133">Transmembrane helix</keyword>
<dbReference type="Proteomes" id="UP000003280">
    <property type="component" value="Unassembled WGS sequence"/>
</dbReference>
<comment type="subcellular location">
    <subcellularLocation>
        <location evidence="1 7">Cell membrane</location>
        <topology evidence="1 7">Multi-pass membrane protein</topology>
    </subcellularLocation>
</comment>
<proteinExistence type="inferred from homology"/>
<evidence type="ECO:0000259" key="8">
    <source>
        <dbReference type="PROSITE" id="PS50928"/>
    </source>
</evidence>
<feature type="transmembrane region" description="Helical" evidence="7">
    <location>
        <begin position="142"/>
        <end position="165"/>
    </location>
</feature>
<dbReference type="InterPro" id="IPR000515">
    <property type="entry name" value="MetI-like"/>
</dbReference>
<evidence type="ECO:0000256" key="2">
    <source>
        <dbReference type="ARBA" id="ARBA00022448"/>
    </source>
</evidence>
<feature type="domain" description="ABC transmembrane type-1" evidence="8">
    <location>
        <begin position="74"/>
        <end position="265"/>
    </location>
</feature>
<evidence type="ECO:0000256" key="7">
    <source>
        <dbReference type="RuleBase" id="RU363032"/>
    </source>
</evidence>
<feature type="transmembrane region" description="Helical" evidence="7">
    <location>
        <begin position="80"/>
        <end position="100"/>
    </location>
</feature>
<accession>E0NJI9</accession>
<dbReference type="SUPFAM" id="SSF161098">
    <property type="entry name" value="MetI-like"/>
    <property type="match status" value="1"/>
</dbReference>
<dbReference type="HOGENOM" id="CLU_016047_1_2_9"/>
<comment type="similarity">
    <text evidence="7">Belongs to the binding-protein-dependent transport system permease family.</text>
</comment>
<evidence type="ECO:0000256" key="5">
    <source>
        <dbReference type="ARBA" id="ARBA00022989"/>
    </source>
</evidence>
<comment type="caution">
    <text evidence="9">The sequence shown here is derived from an EMBL/GenBank/DDBJ whole genome shotgun (WGS) entry which is preliminary data.</text>
</comment>
<dbReference type="OrthoDB" id="9787837at2"/>
<gene>
    <name evidence="9" type="ORF">HMPREF9225_0328</name>
</gene>
<keyword evidence="10" id="KW-1185">Reference proteome</keyword>
<keyword evidence="3" id="KW-1003">Cell membrane</keyword>